<comment type="caution">
    <text evidence="5">The sequence shown here is derived from an EMBL/GenBank/DDBJ whole genome shotgun (WGS) entry which is preliminary data.</text>
</comment>
<dbReference type="InterPro" id="IPR001926">
    <property type="entry name" value="TrpB-like_PALP"/>
</dbReference>
<evidence type="ECO:0000256" key="1">
    <source>
        <dbReference type="ARBA" id="ARBA00001933"/>
    </source>
</evidence>
<dbReference type="InterPro" id="IPR036052">
    <property type="entry name" value="TrpB-like_PALP_sf"/>
</dbReference>
<sequence length="325" mass="36076">MKEMEEIHEEEEPPGKTPFFRAFNLEKALRLKRIFVKFEGASITGTQKDRISRLHVSRAKELGYNAVAVASCGNYGASISYFAREAGIGSVVAVPESYTGHRVPEMERMGSQVLRMPGKYEDLVERMKELSAQEGWYDSNPGSVNSWLDFAGYANIAYEIVQQLGHAPYCIAVPVGNGTTLAGIHHGFVQLYKRGEIERIPRFIGSSTPGGNPIVDSWSRGFRTVQDLDPSTIRETGINEPLVSYHSYDGQKALDAIYSTRGAAVYVSDLDMIRFSKYMERFEGIPVLPASASSLAAIYNLFGSSRRERDLVVVITGRGGRWTVQ</sequence>
<dbReference type="GO" id="GO:0006567">
    <property type="term" value="P:L-threonine catabolic process"/>
    <property type="evidence" value="ECO:0007669"/>
    <property type="project" value="TreeGrafter"/>
</dbReference>
<dbReference type="GO" id="GO:0009097">
    <property type="term" value="P:isoleucine biosynthetic process"/>
    <property type="evidence" value="ECO:0007669"/>
    <property type="project" value="TreeGrafter"/>
</dbReference>
<dbReference type="PANTHER" id="PTHR48078:SF6">
    <property type="entry name" value="L-THREONINE DEHYDRATASE CATABOLIC TDCB"/>
    <property type="match status" value="1"/>
</dbReference>
<proteinExistence type="predicted"/>
<reference evidence="5" key="2">
    <citation type="submission" date="2022-09" db="EMBL/GenBank/DDBJ databases">
        <authorList>
            <person name="Sun Q."/>
            <person name="Ohkuma M."/>
        </authorList>
    </citation>
    <scope>NUCLEOTIDE SEQUENCE</scope>
    <source>
        <strain evidence="5">JCM 13583</strain>
    </source>
</reference>
<comment type="cofactor">
    <cofactor evidence="1">
        <name>pyridoxal 5'-phosphate</name>
        <dbReference type="ChEBI" id="CHEBI:597326"/>
    </cofactor>
</comment>
<evidence type="ECO:0000256" key="3">
    <source>
        <dbReference type="ARBA" id="ARBA00023239"/>
    </source>
</evidence>
<evidence type="ECO:0000313" key="5">
    <source>
        <dbReference type="EMBL" id="GGM68984.1"/>
    </source>
</evidence>
<dbReference type="Pfam" id="PF00291">
    <property type="entry name" value="PALP"/>
    <property type="match status" value="1"/>
</dbReference>
<evidence type="ECO:0000259" key="4">
    <source>
        <dbReference type="Pfam" id="PF00291"/>
    </source>
</evidence>
<keyword evidence="2" id="KW-0663">Pyridoxal phosphate</keyword>
<dbReference type="AlphaFoldDB" id="A0AA37F8W8"/>
<dbReference type="Gene3D" id="3.40.50.1100">
    <property type="match status" value="2"/>
</dbReference>
<reference evidence="5" key="1">
    <citation type="journal article" date="2014" name="Int. J. Syst. Evol. Microbiol.">
        <title>Complete genome sequence of Corynebacterium casei LMG S-19264T (=DSM 44701T), isolated from a smear-ripened cheese.</title>
        <authorList>
            <consortium name="US DOE Joint Genome Institute (JGI-PGF)"/>
            <person name="Walter F."/>
            <person name="Albersmeier A."/>
            <person name="Kalinowski J."/>
            <person name="Ruckert C."/>
        </authorList>
    </citation>
    <scope>NUCLEOTIDE SEQUENCE</scope>
    <source>
        <strain evidence="5">JCM 13583</strain>
    </source>
</reference>
<keyword evidence="6" id="KW-1185">Reference proteome</keyword>
<dbReference type="InterPro" id="IPR050147">
    <property type="entry name" value="Ser/Thr_Dehydratase"/>
</dbReference>
<organism evidence="5 6">
    <name type="scientific">Thermogymnomonas acidicola</name>
    <dbReference type="NCBI Taxonomy" id="399579"/>
    <lineage>
        <taxon>Archaea</taxon>
        <taxon>Methanobacteriati</taxon>
        <taxon>Thermoplasmatota</taxon>
        <taxon>Thermoplasmata</taxon>
        <taxon>Thermoplasmatales</taxon>
        <taxon>Thermogymnomonas</taxon>
    </lineage>
</organism>
<dbReference type="EMBL" id="BMNY01000001">
    <property type="protein sequence ID" value="GGM68984.1"/>
    <property type="molecule type" value="Genomic_DNA"/>
</dbReference>
<feature type="domain" description="Tryptophan synthase beta chain-like PALP" evidence="4">
    <location>
        <begin position="14"/>
        <end position="317"/>
    </location>
</feature>
<dbReference type="Proteomes" id="UP000632195">
    <property type="component" value="Unassembled WGS sequence"/>
</dbReference>
<dbReference type="GO" id="GO:0004794">
    <property type="term" value="F:threonine deaminase activity"/>
    <property type="evidence" value="ECO:0007669"/>
    <property type="project" value="TreeGrafter"/>
</dbReference>
<keyword evidence="3" id="KW-0456">Lyase</keyword>
<name>A0AA37F8W8_9ARCH</name>
<evidence type="ECO:0000256" key="2">
    <source>
        <dbReference type="ARBA" id="ARBA00022898"/>
    </source>
</evidence>
<gene>
    <name evidence="5" type="ORF">GCM10007108_03900</name>
</gene>
<protein>
    <submittedName>
        <fullName evidence="5">Threonine synthase</fullName>
    </submittedName>
</protein>
<dbReference type="NCBIfam" id="NF004996">
    <property type="entry name" value="PRK06381.1"/>
    <property type="match status" value="1"/>
</dbReference>
<dbReference type="PANTHER" id="PTHR48078">
    <property type="entry name" value="THREONINE DEHYDRATASE, MITOCHONDRIAL-RELATED"/>
    <property type="match status" value="1"/>
</dbReference>
<dbReference type="GO" id="GO:0006565">
    <property type="term" value="P:L-serine catabolic process"/>
    <property type="evidence" value="ECO:0007669"/>
    <property type="project" value="TreeGrafter"/>
</dbReference>
<accession>A0AA37F8W8</accession>
<dbReference type="GO" id="GO:0003941">
    <property type="term" value="F:L-serine ammonia-lyase activity"/>
    <property type="evidence" value="ECO:0007669"/>
    <property type="project" value="TreeGrafter"/>
</dbReference>
<evidence type="ECO:0000313" key="6">
    <source>
        <dbReference type="Proteomes" id="UP000632195"/>
    </source>
</evidence>
<dbReference type="SUPFAM" id="SSF53686">
    <property type="entry name" value="Tryptophan synthase beta subunit-like PLP-dependent enzymes"/>
    <property type="match status" value="1"/>
</dbReference>